<dbReference type="Proteomes" id="UP000053562">
    <property type="component" value="Unassembled WGS sequence"/>
</dbReference>
<dbReference type="Pfam" id="PF00664">
    <property type="entry name" value="ABC_membrane"/>
    <property type="match status" value="1"/>
</dbReference>
<feature type="region of interest" description="Disordered" evidence="9">
    <location>
        <begin position="847"/>
        <end position="911"/>
    </location>
</feature>
<dbReference type="PANTHER" id="PTHR24223">
    <property type="entry name" value="ATP-BINDING CASSETTE SUB-FAMILY C"/>
    <property type="match status" value="1"/>
</dbReference>
<evidence type="ECO:0000259" key="12">
    <source>
        <dbReference type="PROSITE" id="PS50929"/>
    </source>
</evidence>
<evidence type="ECO:0000256" key="10">
    <source>
        <dbReference type="SAM" id="Phobius"/>
    </source>
</evidence>
<evidence type="ECO:0000256" key="7">
    <source>
        <dbReference type="ARBA" id="ARBA00022989"/>
    </source>
</evidence>
<dbReference type="PROSITE" id="PS00211">
    <property type="entry name" value="ABC_TRANSPORTER_1"/>
    <property type="match status" value="1"/>
</dbReference>
<dbReference type="GO" id="GO:0016887">
    <property type="term" value="F:ATP hydrolysis activity"/>
    <property type="evidence" value="ECO:0007669"/>
    <property type="project" value="InterPro"/>
</dbReference>
<dbReference type="Gene3D" id="3.40.50.300">
    <property type="entry name" value="P-loop containing nucleotide triphosphate hydrolases"/>
    <property type="match status" value="2"/>
</dbReference>
<keyword evidence="8 10" id="KW-0472">Membrane</keyword>
<dbReference type="InterPro" id="IPR017871">
    <property type="entry name" value="ABC_transporter-like_CS"/>
</dbReference>
<dbReference type="GO" id="GO:0005524">
    <property type="term" value="F:ATP binding"/>
    <property type="evidence" value="ECO:0007669"/>
    <property type="project" value="UniProtKB-KW"/>
</dbReference>
<sequence length="1951" mass="220013">MSGRTAKGKGAARQRGSVIANISWFGFITFEWITIILNKLRREDNFSLPKIEEDAAIEYYTYKLGRHLKGFKKRKRPNGSGTQNNPSERPHGSTVQGTSNEESHYYCPYQKRGITLALLRTFRKQLSCITLFYVIHTLFLIFVALCIENYILLLKGQGKVWLPFAHKYKELAFGFILVGVICVDVFFDAVLTFFDYRLRLNMEITLMYFLYKINLEDFRGKLCSFPYPEGGAGAQDAVPMLTGGGAREGGDHHDVQVEGAASAGGALSCPPFACQPAACDPMGCVGEKQDVPSGEAASSVAAVRGGAAPAEEAKPKGEIVQREESSTALPDDPPGEWAEGDKEESDSCDINIYNIMFVDTPFLIHFISSMIDLCNMLIKFTISFYMFYFKMGREAVVNGILLIIFLYSLMFAFELASSLFKIKHLKCRDARISNMHHILKEYKLMKMFNWEAIAFDYVNRHRKKEMKFCTVRIYLGSLSNYINNISMNVVEVAIFFFFIKGELNSNKPINVSSIITPLFVYKSLIAGMSNFPNIINNLLEGTINIGRINKYIRHYMFRSEGSEAGGGDRGGKRNNQHGEDPHWGALIKSIFFGKGYGKAGKARKAGKAAKSGGSNRTHYGAARGGLAAGTAVEVAAGKEAAPPPGEVILKLSGCYFSAEKPPSGGHDATGDATHQPNGQPNGQPLVPAALLKNVNLTLRNNTLVVILGNVGSGKTLFFNSLLGQLRLSRGSCYVKSFANDTPVMYVPQFYWVTIGTIRSMILFGNRFDPFLYYRAIVQSELVNDMNTFKRKDLRYVNDEHSLSKGQKARICLARALYHHYIHMSDLLVDYERDVRVNKKWRERGPSEGLFKTASSLSRGRSGGSNGSRSHPKEEKRKKLFVKGGDADQGGKKGTDDEPSSQEEKYELHDVDNSTNYTFNTANMTNTCSHVSRVKNARGEEEEDDEELHPTQQQRRGGSNNDVIIGPSGEMYTQNCDLFKNNSLLKECLEQGRMSYLYLLDDLFCALDPCISKNIFYNLFCSRENVEGFKGNCGFVLTANQNIWHSFLEEDIVRDLQYDVQIYRLQNRSLVTSQMLEFFSEQQGGGKNALKNDLKYQKFVMLKELKSTYSCRLEPLDSASAQGFGRKYTTVTQNYVEKRDEHVMNNTIGSVSISSLGSTRKTTISNYAEVLVKEKKSRTRGNSCSLSFEQDDKITLHEFEKVSKVLQAQLKDNYMYEYLGNQENGDEGEEEELRFKGNIKWETFVWYLRMIGNSLIAVILLFMIVSIFTDEIKNMLLFMASTLIKSEEEQNDSEILKKQLVYLKYFVLLPCVSLVTSLIAFMLIAHGIAISAVKVHTEVLQSILHAPIHAFYSNNLGNIINRFITDINVLDNGIIKRIYKTFYTFFRFLFTIFLLNYMVYQTVYVFPMIIFLIYVCVFQKYSRGCKEAQRGYLSSHAPLCTIYSNTIMGKDIINLYKKNQHFLDLYAKRVFDFKNYTIFKWCLTIWASLYVQLIVLCLTGFYIIYPYVLHPYLGNKQDPNFMNKEKNASTIGYCITFSCSLGFIIKALLYDYTHVEKEMCSTQRLEECSQMINEQVGYADEGGEAAKCGKGGPPPWEEVSREVPKEVPLTSPSKDVPCGKAKYGLHFENVFVSYKKKIFIDKSRNLYYYANEKSCLRNMNIYALKGQKIGIVGKSGAGKSTTILSVLGLIPTTRGTISIEGRDIKTMSLQEKKRIIGLLPQSSFVFFHWNIRTYIDPYGSFSDDDIMEAFKLIGINLRKEDLYKYIYKQKKKSASRDDRAGGGLPNGADKGQKGNSSSSAANFLAVSDDCIRYLALKKKSASRDDRAGGGLPNAANFLAVSDDCIRYLALVRIFLNRHTYKLVLIDEIPVLNLNLSNSNANNFFSSDVKSFEYIIRNYFAHITVLIIAHDASTLSCCDFIYVVAKGEVSYKCSYADIQTQAALAALIQQQTE</sequence>
<dbReference type="SUPFAM" id="SSF52540">
    <property type="entry name" value="P-loop containing nucleoside triphosphate hydrolases"/>
    <property type="match status" value="2"/>
</dbReference>
<evidence type="ECO:0000256" key="3">
    <source>
        <dbReference type="ARBA" id="ARBA00022448"/>
    </source>
</evidence>
<feature type="transmembrane region" description="Helical" evidence="10">
    <location>
        <begin position="1527"/>
        <end position="1548"/>
    </location>
</feature>
<feature type="compositionally biased region" description="Basic and acidic residues" evidence="9">
    <location>
        <begin position="884"/>
        <end position="911"/>
    </location>
</feature>
<reference evidence="13 14" key="1">
    <citation type="submission" date="2011-08" db="EMBL/GenBank/DDBJ databases">
        <title>The Genome Sequence of Plasmodium vivax India VII.</title>
        <authorList>
            <consortium name="The Broad Institute Genome Sequencing Platform"/>
            <consortium name="The Broad Institute Genome Sequencing Center for Infectious Disease"/>
            <person name="Neafsey D."/>
            <person name="Carlton J."/>
            <person name="Barnwell J."/>
            <person name="Collins W."/>
            <person name="Escalante A."/>
            <person name="Mullikin J."/>
            <person name="Saul A."/>
            <person name="Guigo R."/>
            <person name="Camara F."/>
            <person name="Young S.K."/>
            <person name="Zeng Q."/>
            <person name="Gargeya S."/>
            <person name="Fitzgerald M."/>
            <person name="Haas B."/>
            <person name="Abouelleil A."/>
            <person name="Alvarado L."/>
            <person name="Arachchi H.M."/>
            <person name="Berlin A."/>
            <person name="Brown A."/>
            <person name="Chapman S.B."/>
            <person name="Chen Z."/>
            <person name="Dunbar C."/>
            <person name="Freedman E."/>
            <person name="Gearin G."/>
            <person name="Gellesch M."/>
            <person name="Goldberg J."/>
            <person name="Griggs A."/>
            <person name="Gujja S."/>
            <person name="Heiman D."/>
            <person name="Howarth C."/>
            <person name="Larson L."/>
            <person name="Lui A."/>
            <person name="MacDonald P.J.P."/>
            <person name="Montmayeur A."/>
            <person name="Murphy C."/>
            <person name="Neiman D."/>
            <person name="Pearson M."/>
            <person name="Priest M."/>
            <person name="Roberts A."/>
            <person name="Saif S."/>
            <person name="Shea T."/>
            <person name="Shenoy N."/>
            <person name="Sisk P."/>
            <person name="Stolte C."/>
            <person name="Sykes S."/>
            <person name="Wortman J."/>
            <person name="Nusbaum C."/>
            <person name="Birren B."/>
        </authorList>
    </citation>
    <scope>NUCLEOTIDE SEQUENCE [LARGE SCALE GENOMIC DNA]</scope>
    <source>
        <strain evidence="13 14">India VII</strain>
    </source>
</reference>
<evidence type="ECO:0000256" key="6">
    <source>
        <dbReference type="ARBA" id="ARBA00022840"/>
    </source>
</evidence>
<dbReference type="OrthoDB" id="4865934at2759"/>
<keyword evidence="3" id="KW-0813">Transport</keyword>
<feature type="compositionally biased region" description="Polar residues" evidence="9">
    <location>
        <begin position="79"/>
        <end position="99"/>
    </location>
</feature>
<evidence type="ECO:0000256" key="5">
    <source>
        <dbReference type="ARBA" id="ARBA00022741"/>
    </source>
</evidence>
<name>A0A0J9S6J8_PLAVI</name>
<feature type="compositionally biased region" description="Polar residues" evidence="9">
    <location>
        <begin position="672"/>
        <end position="681"/>
    </location>
</feature>
<dbReference type="FunFam" id="1.20.1560.10:FF:000067">
    <property type="entry name" value="Multidrug resistance protein 1"/>
    <property type="match status" value="1"/>
</dbReference>
<dbReference type="PROSITE" id="PS50893">
    <property type="entry name" value="ABC_TRANSPORTER_2"/>
    <property type="match status" value="2"/>
</dbReference>
<feature type="transmembrane region" description="Helical" evidence="10">
    <location>
        <begin position="18"/>
        <end position="37"/>
    </location>
</feature>
<evidence type="ECO:0000256" key="2">
    <source>
        <dbReference type="ARBA" id="ARBA00009726"/>
    </source>
</evidence>
<dbReference type="PROSITE" id="PS50929">
    <property type="entry name" value="ABC_TM1F"/>
    <property type="match status" value="2"/>
</dbReference>
<feature type="region of interest" description="Disordered" evidence="9">
    <location>
        <begin position="72"/>
        <end position="99"/>
    </location>
</feature>
<evidence type="ECO:0008006" key="15">
    <source>
        <dbReference type="Google" id="ProtNLM"/>
    </source>
</evidence>
<comment type="similarity">
    <text evidence="2">Belongs to the ABC transporter superfamily. ABCC family. Conjugate transporter (TC 3.A.1.208) subfamily.</text>
</comment>
<feature type="region of interest" description="Disordered" evidence="9">
    <location>
        <begin position="934"/>
        <end position="962"/>
    </location>
</feature>
<feature type="transmembrane region" description="Helical" evidence="10">
    <location>
        <begin position="130"/>
        <end position="151"/>
    </location>
</feature>
<gene>
    <name evidence="13" type="ORF">PVIIG_03934</name>
</gene>
<evidence type="ECO:0000256" key="4">
    <source>
        <dbReference type="ARBA" id="ARBA00022692"/>
    </source>
</evidence>
<feature type="domain" description="ABC transmembrane type-1" evidence="12">
    <location>
        <begin position="354"/>
        <end position="540"/>
    </location>
</feature>
<feature type="domain" description="ABC transmembrane type-1" evidence="12">
    <location>
        <begin position="1250"/>
        <end position="1500"/>
    </location>
</feature>
<dbReference type="InterPro" id="IPR003593">
    <property type="entry name" value="AAA+_ATPase"/>
</dbReference>
<organism evidence="13 14">
    <name type="scientific">Plasmodium vivax India VII</name>
    <dbReference type="NCBI Taxonomy" id="1077284"/>
    <lineage>
        <taxon>Eukaryota</taxon>
        <taxon>Sar</taxon>
        <taxon>Alveolata</taxon>
        <taxon>Apicomplexa</taxon>
        <taxon>Aconoidasida</taxon>
        <taxon>Haemosporida</taxon>
        <taxon>Plasmodiidae</taxon>
        <taxon>Plasmodium</taxon>
        <taxon>Plasmodium (Plasmodium)</taxon>
    </lineage>
</organism>
<feature type="transmembrane region" description="Helical" evidence="10">
    <location>
        <begin position="1477"/>
        <end position="1507"/>
    </location>
</feature>
<feature type="region of interest" description="Disordered" evidence="9">
    <location>
        <begin position="305"/>
        <end position="344"/>
    </location>
</feature>
<dbReference type="GO" id="GO:0016020">
    <property type="term" value="C:membrane"/>
    <property type="evidence" value="ECO:0007669"/>
    <property type="project" value="UniProtKB-SubCell"/>
</dbReference>
<comment type="subcellular location">
    <subcellularLocation>
        <location evidence="1">Membrane</location>
        <topology evidence="1">Multi-pass membrane protein</topology>
    </subcellularLocation>
</comment>
<feature type="transmembrane region" description="Helical" evidence="10">
    <location>
        <begin position="1243"/>
        <end position="1268"/>
    </location>
</feature>
<feature type="domain" description="ABC transporter" evidence="11">
    <location>
        <begin position="673"/>
        <end position="907"/>
    </location>
</feature>
<feature type="region of interest" description="Disordered" evidence="9">
    <location>
        <begin position="1774"/>
        <end position="1795"/>
    </location>
</feature>
<dbReference type="InterPro" id="IPR036640">
    <property type="entry name" value="ABC1_TM_sf"/>
</dbReference>
<proteinExistence type="inferred from homology"/>
<evidence type="ECO:0000256" key="8">
    <source>
        <dbReference type="ARBA" id="ARBA00023136"/>
    </source>
</evidence>
<evidence type="ECO:0000256" key="9">
    <source>
        <dbReference type="SAM" id="MobiDB-lite"/>
    </source>
</evidence>
<feature type="compositionally biased region" description="Polar residues" evidence="9">
    <location>
        <begin position="949"/>
        <end position="961"/>
    </location>
</feature>
<feature type="transmembrane region" description="Helical" evidence="10">
    <location>
        <begin position="362"/>
        <end position="389"/>
    </location>
</feature>
<dbReference type="PANTHER" id="PTHR24223:SF456">
    <property type="entry name" value="MULTIDRUG RESISTANCE-ASSOCIATED PROTEIN LETHAL(2)03659"/>
    <property type="match status" value="1"/>
</dbReference>
<keyword evidence="4 10" id="KW-0812">Transmembrane</keyword>
<dbReference type="InterPro" id="IPR003439">
    <property type="entry name" value="ABC_transporter-like_ATP-bd"/>
</dbReference>
<feature type="domain" description="ABC transporter" evidence="11">
    <location>
        <begin position="1640"/>
        <end position="1949"/>
    </location>
</feature>
<evidence type="ECO:0000256" key="1">
    <source>
        <dbReference type="ARBA" id="ARBA00004141"/>
    </source>
</evidence>
<dbReference type="SMART" id="SM00382">
    <property type="entry name" value="AAA"/>
    <property type="match status" value="2"/>
</dbReference>
<feature type="transmembrane region" description="Helical" evidence="10">
    <location>
        <begin position="395"/>
        <end position="416"/>
    </location>
</feature>
<keyword evidence="7 10" id="KW-1133">Transmembrane helix</keyword>
<dbReference type="Gene3D" id="1.20.1560.10">
    <property type="entry name" value="ABC transporter type 1, transmembrane domain"/>
    <property type="match status" value="2"/>
</dbReference>
<evidence type="ECO:0000259" key="11">
    <source>
        <dbReference type="PROSITE" id="PS50893"/>
    </source>
</evidence>
<evidence type="ECO:0000313" key="13">
    <source>
        <dbReference type="EMBL" id="KMZ77702.1"/>
    </source>
</evidence>
<protein>
    <recommendedName>
        <fullName evidence="15">Multidrug resistance associated protein</fullName>
    </recommendedName>
</protein>
<feature type="transmembrane region" description="Helical" evidence="10">
    <location>
        <begin position="1301"/>
        <end position="1323"/>
    </location>
</feature>
<keyword evidence="6" id="KW-0067">ATP-binding</keyword>
<feature type="compositionally biased region" description="Basic and acidic residues" evidence="9">
    <location>
        <begin position="311"/>
        <end position="325"/>
    </location>
</feature>
<evidence type="ECO:0000313" key="14">
    <source>
        <dbReference type="Proteomes" id="UP000053562"/>
    </source>
</evidence>
<keyword evidence="5" id="KW-0547">Nucleotide-binding</keyword>
<feature type="region of interest" description="Disordered" evidence="9">
    <location>
        <begin position="660"/>
        <end position="681"/>
    </location>
</feature>
<dbReference type="InterPro" id="IPR050173">
    <property type="entry name" value="ABC_transporter_C-like"/>
</dbReference>
<dbReference type="InterPro" id="IPR011527">
    <property type="entry name" value="ABC1_TM_dom"/>
</dbReference>
<dbReference type="InterPro" id="IPR027417">
    <property type="entry name" value="P-loop_NTPase"/>
</dbReference>
<accession>A0A0J9S6J8</accession>
<dbReference type="Pfam" id="PF00005">
    <property type="entry name" value="ABC_tran"/>
    <property type="match status" value="2"/>
</dbReference>
<dbReference type="SUPFAM" id="SSF90123">
    <property type="entry name" value="ABC transporter transmembrane region"/>
    <property type="match status" value="2"/>
</dbReference>
<dbReference type="GO" id="GO:0140359">
    <property type="term" value="F:ABC-type transporter activity"/>
    <property type="evidence" value="ECO:0007669"/>
    <property type="project" value="InterPro"/>
</dbReference>
<feature type="transmembrane region" description="Helical" evidence="10">
    <location>
        <begin position="171"/>
        <end position="194"/>
    </location>
</feature>
<dbReference type="EMBL" id="KQ234386">
    <property type="protein sequence ID" value="KMZ77702.1"/>
    <property type="molecule type" value="Genomic_DNA"/>
</dbReference>